<dbReference type="InterPro" id="IPR044878">
    <property type="entry name" value="UbiA_sf"/>
</dbReference>
<evidence type="ECO:0000256" key="5">
    <source>
        <dbReference type="ARBA" id="ARBA00022679"/>
    </source>
</evidence>
<evidence type="ECO:0000256" key="3">
    <source>
        <dbReference type="ARBA" id="ARBA00022528"/>
    </source>
</evidence>
<dbReference type="PANTHER" id="PTHR43009">
    <property type="entry name" value="HOMOGENTISATE SOLANESYLTRANSFERASE, CHLOROPLASTIC"/>
    <property type="match status" value="1"/>
</dbReference>
<keyword evidence="9 10" id="KW-0472">Membrane</keyword>
<keyword evidence="4" id="KW-0934">Plastid</keyword>
<accession>W9R4U3</accession>
<keyword evidence="3" id="KW-0150">Chloroplast</keyword>
<dbReference type="eggNOG" id="ENOG502QUHT">
    <property type="taxonomic scope" value="Eukaryota"/>
</dbReference>
<evidence type="ECO:0000256" key="9">
    <source>
        <dbReference type="ARBA" id="ARBA00023136"/>
    </source>
</evidence>
<dbReference type="EMBL" id="KE343680">
    <property type="protein sequence ID" value="EXB38147.1"/>
    <property type="molecule type" value="Genomic_DNA"/>
</dbReference>
<evidence type="ECO:0000256" key="7">
    <source>
        <dbReference type="ARBA" id="ARBA00022946"/>
    </source>
</evidence>
<feature type="transmembrane region" description="Helical" evidence="10">
    <location>
        <begin position="184"/>
        <end position="206"/>
    </location>
</feature>
<evidence type="ECO:0000256" key="8">
    <source>
        <dbReference type="ARBA" id="ARBA00022989"/>
    </source>
</evidence>
<feature type="transmembrane region" description="Helical" evidence="10">
    <location>
        <begin position="106"/>
        <end position="128"/>
    </location>
</feature>
<keyword evidence="12" id="KW-1185">Reference proteome</keyword>
<dbReference type="GO" id="GO:0016765">
    <property type="term" value="F:transferase activity, transferring alkyl or aryl (other than methyl) groups"/>
    <property type="evidence" value="ECO:0007669"/>
    <property type="project" value="InterPro"/>
</dbReference>
<evidence type="ECO:0000256" key="10">
    <source>
        <dbReference type="SAM" id="Phobius"/>
    </source>
</evidence>
<organism evidence="11 12">
    <name type="scientific">Morus notabilis</name>
    <dbReference type="NCBI Taxonomy" id="981085"/>
    <lineage>
        <taxon>Eukaryota</taxon>
        <taxon>Viridiplantae</taxon>
        <taxon>Streptophyta</taxon>
        <taxon>Embryophyta</taxon>
        <taxon>Tracheophyta</taxon>
        <taxon>Spermatophyta</taxon>
        <taxon>Magnoliopsida</taxon>
        <taxon>eudicotyledons</taxon>
        <taxon>Gunneridae</taxon>
        <taxon>Pentapetalae</taxon>
        <taxon>rosids</taxon>
        <taxon>fabids</taxon>
        <taxon>Rosales</taxon>
        <taxon>Moraceae</taxon>
        <taxon>Moreae</taxon>
        <taxon>Morus</taxon>
    </lineage>
</organism>
<evidence type="ECO:0000256" key="1">
    <source>
        <dbReference type="ARBA" id="ARBA00004508"/>
    </source>
</evidence>
<dbReference type="InterPro" id="IPR000537">
    <property type="entry name" value="UbiA_prenyltransferase"/>
</dbReference>
<dbReference type="GO" id="GO:0031969">
    <property type="term" value="C:chloroplast membrane"/>
    <property type="evidence" value="ECO:0007669"/>
    <property type="project" value="UniProtKB-SubCell"/>
</dbReference>
<proteinExistence type="inferred from homology"/>
<keyword evidence="5 11" id="KW-0808">Transferase</keyword>
<keyword evidence="8 10" id="KW-1133">Transmembrane helix</keyword>
<name>W9R4U3_9ROSA</name>
<dbReference type="PANTHER" id="PTHR43009:SF10">
    <property type="entry name" value="HOMOGENTISATE SOLANESYLTRANSFERASE, CHLOROPLASTIC"/>
    <property type="match status" value="1"/>
</dbReference>
<evidence type="ECO:0000256" key="4">
    <source>
        <dbReference type="ARBA" id="ARBA00022640"/>
    </source>
</evidence>
<feature type="transmembrane region" description="Helical" evidence="10">
    <location>
        <begin position="51"/>
        <end position="71"/>
    </location>
</feature>
<feature type="transmembrane region" description="Helical" evidence="10">
    <location>
        <begin position="140"/>
        <end position="158"/>
    </location>
</feature>
<dbReference type="STRING" id="981085.W9R4U3"/>
<evidence type="ECO:0000256" key="6">
    <source>
        <dbReference type="ARBA" id="ARBA00022692"/>
    </source>
</evidence>
<sequence length="253" mass="28030">MAQLVQLRQGEEARRGGVIGAETHYSGGEDLKNNGSYVLNKPYLPIPAGELSLQQAWFLMIFDVLVGLLILRLMNADLITTSLYCLGLILGTFYSTPPFRFKESSVATVIVIPLITGIIQNIGVFYAATASLGLPFWSPSIVFITTFVTVFFVPISLIKDLTDVEGDLKHNIWTFTVTYGHKNIVAVSTGILLLNYIGAIAAAIYMPQAFKLNLMLPAHSLPATWLLIQEACADFFQFLWKLLGLEFLLFPFM</sequence>
<protein>
    <submittedName>
        <fullName evidence="11">Homogentisate phytyltransferase 2</fullName>
    </submittedName>
</protein>
<evidence type="ECO:0000313" key="11">
    <source>
        <dbReference type="EMBL" id="EXB38147.1"/>
    </source>
</evidence>
<comment type="subcellular location">
    <subcellularLocation>
        <location evidence="1">Plastid</location>
        <location evidence="1">Chloroplast membrane</location>
        <topology evidence="1">Multi-pass membrane protein</topology>
    </subcellularLocation>
</comment>
<evidence type="ECO:0000313" key="12">
    <source>
        <dbReference type="Proteomes" id="UP000030645"/>
    </source>
</evidence>
<keyword evidence="6 10" id="KW-0812">Transmembrane</keyword>
<dbReference type="Proteomes" id="UP000030645">
    <property type="component" value="Unassembled WGS sequence"/>
</dbReference>
<keyword evidence="7" id="KW-0809">Transit peptide</keyword>
<feature type="transmembrane region" description="Helical" evidence="10">
    <location>
        <begin position="78"/>
        <end position="94"/>
    </location>
</feature>
<gene>
    <name evidence="11" type="ORF">L484_002793</name>
</gene>
<evidence type="ECO:0000256" key="2">
    <source>
        <dbReference type="ARBA" id="ARBA00005985"/>
    </source>
</evidence>
<dbReference type="AlphaFoldDB" id="W9R4U3"/>
<comment type="similarity">
    <text evidence="2">Belongs to the UbiA prenyltransferase family.</text>
</comment>
<dbReference type="Pfam" id="PF01040">
    <property type="entry name" value="UbiA"/>
    <property type="match status" value="1"/>
</dbReference>
<dbReference type="Gene3D" id="1.10.357.140">
    <property type="entry name" value="UbiA prenyltransferase"/>
    <property type="match status" value="1"/>
</dbReference>
<reference evidence="12" key="1">
    <citation type="submission" date="2013-01" db="EMBL/GenBank/DDBJ databases">
        <title>Draft Genome Sequence of a Mulberry Tree, Morus notabilis C.K. Schneid.</title>
        <authorList>
            <person name="He N."/>
            <person name="Zhao S."/>
        </authorList>
    </citation>
    <scope>NUCLEOTIDE SEQUENCE</scope>
</reference>